<evidence type="ECO:0000313" key="17">
    <source>
        <dbReference type="EMBL" id="CBY31596.1"/>
    </source>
</evidence>
<feature type="compositionally biased region" description="Basic and acidic residues" evidence="11">
    <location>
        <begin position="143"/>
        <end position="155"/>
    </location>
</feature>
<dbReference type="InterPro" id="IPR034732">
    <property type="entry name" value="EPHD"/>
</dbReference>
<feature type="domain" description="C2H2-type" evidence="14">
    <location>
        <begin position="44"/>
        <end position="73"/>
    </location>
</feature>
<dbReference type="GO" id="GO:0005634">
    <property type="term" value="C:nucleus"/>
    <property type="evidence" value="ECO:0007669"/>
    <property type="project" value="UniProtKB-SubCell"/>
</dbReference>
<keyword evidence="4 9" id="KW-0863">Zinc-finger</keyword>
<dbReference type="PROSITE" id="PS01359">
    <property type="entry name" value="ZF_PHD_1"/>
    <property type="match status" value="1"/>
</dbReference>
<evidence type="ECO:0000259" key="14">
    <source>
        <dbReference type="PROSITE" id="PS50157"/>
    </source>
</evidence>
<evidence type="ECO:0000256" key="2">
    <source>
        <dbReference type="ARBA" id="ARBA00022723"/>
    </source>
</evidence>
<evidence type="ECO:0000256" key="1">
    <source>
        <dbReference type="ARBA" id="ARBA00004123"/>
    </source>
</evidence>
<dbReference type="SUPFAM" id="SSF63748">
    <property type="entry name" value="Tudor/PWWP/MBT"/>
    <property type="match status" value="1"/>
</dbReference>
<dbReference type="InterPro" id="IPR019787">
    <property type="entry name" value="Znf_PHD-finger"/>
</dbReference>
<dbReference type="AlphaFoldDB" id="E4Y7J6"/>
<dbReference type="Pfam" id="PF13832">
    <property type="entry name" value="zf-HC5HC2H_2"/>
    <property type="match status" value="1"/>
</dbReference>
<evidence type="ECO:0000259" key="12">
    <source>
        <dbReference type="PROSITE" id="PS50014"/>
    </source>
</evidence>
<feature type="region of interest" description="Disordered" evidence="11">
    <location>
        <begin position="92"/>
        <end position="155"/>
    </location>
</feature>
<dbReference type="CDD" id="cd15670">
    <property type="entry name" value="ePHD_BRPF"/>
    <property type="match status" value="1"/>
</dbReference>
<dbReference type="PRINTS" id="PR00503">
    <property type="entry name" value="BROMODOMAIN"/>
</dbReference>
<dbReference type="CDD" id="cd05839">
    <property type="entry name" value="PWWP_BRPF"/>
    <property type="match status" value="1"/>
</dbReference>
<dbReference type="InterPro" id="IPR001487">
    <property type="entry name" value="Bromodomain"/>
</dbReference>
<evidence type="ECO:0000259" key="16">
    <source>
        <dbReference type="PROSITE" id="PS51805"/>
    </source>
</evidence>
<dbReference type="FunFam" id="3.30.40.10:FF:000008">
    <property type="entry name" value="Bromodomain containing 1, isoform CRA_a"/>
    <property type="match status" value="1"/>
</dbReference>
<dbReference type="PROSITE" id="PS50014">
    <property type="entry name" value="BROMODOMAIN_2"/>
    <property type="match status" value="1"/>
</dbReference>
<dbReference type="CDD" id="cd04369">
    <property type="entry name" value="Bromodomain"/>
    <property type="match status" value="1"/>
</dbReference>
<dbReference type="EMBL" id="FN654309">
    <property type="protein sequence ID" value="CBY31596.1"/>
    <property type="molecule type" value="Genomic_DNA"/>
</dbReference>
<dbReference type="InterPro" id="IPR013083">
    <property type="entry name" value="Znf_RING/FYVE/PHD"/>
</dbReference>
<feature type="region of interest" description="Disordered" evidence="11">
    <location>
        <begin position="492"/>
        <end position="511"/>
    </location>
</feature>
<comment type="subcellular location">
    <subcellularLocation>
        <location evidence="1">Nucleus</location>
    </subcellularLocation>
</comment>
<dbReference type="Gene3D" id="2.30.30.140">
    <property type="match status" value="1"/>
</dbReference>
<dbReference type="Gene3D" id="3.30.40.10">
    <property type="entry name" value="Zinc/RING finger domain, C3HC4 (zinc finger)"/>
    <property type="match status" value="2"/>
</dbReference>
<evidence type="ECO:0000256" key="11">
    <source>
        <dbReference type="SAM" id="MobiDB-lite"/>
    </source>
</evidence>
<sequence>MEDNIKEEADFTLAKQYKGRDLNPDIDVQSYINKIDAESAVYPYVCPKCGRPYKDEVMLEVHLDSFDHNNPPDDYDPCDLHWKPKKRVERLKEEFERESRDSGSDTNGPSTPKNTRTPGTRGFGSHKRKRNTWSRKRKANFRRGSDVSDTPRTKTRVRVDEHGRITTENLTWSEAQRLVEFEDDNTNKIYRVSIYEDVEVVKSDGSELPALHKGARVPVPDTVVTEMEVPKLQIRKISSEYIDYKAQPTENTIEYEMDEEDHVMLEHINDVRESDGLKPLSCETLEKFIDAIEKESMWDTGNKPRTSTRDIEDEDVVCCVCNDGECTNTNAILFCDLCNLAVHQECYGVPYIPEGQWLCRRCQFSPSRPVDCVLCPSLNGAFKQTHDNRWCHVVCALWVPEVSFQNPVFLEPIDGFSKVPKARWNLKCYICKKAGACIQCNKNACYTAFHVTCAQQAGLYMEMKVQKSDGINGITSNKVTQTAFCHNHTPKDWSPRPLKSSEKLPKAANRADQFQAKVDETREAVEGRNSSRSVNIPYIPSDKLGVLRAILSDNVTSKVSPLFKQLLTFWNEKRMVRNGVPLIRRLLSVQKAEKDNHATEDDKKKIKEQLRVWQRLRHDLERARLLVEQIKKRERLKAHEIQKQIQLMRLRINPWSYFLRDIIDKLKELDESQIFYHPVTDAIAPLYSKIITSPMAFATMERKVTNSEYKCFAAFEYDVNLILRNCMHYNGNSTIFYKLAKDMETKAQPMLRDARKLAKKYNTVTGQHLQPGDKFDQKEAEVEHIRGVLGDLRKCLRKAQKSPSSKHQKKTVQKLTADIKIFERRLRTMGVEEFETSSPKKAKLEENKNEEEDDEFKNEPDTETEEPQEETVEDGQAVDDETKDEVESADDDVKEEPDESPPVENGETTPLTEVHENGQELKDPEEPTLKKELANGTVKEPAENELSQFIEEDSNDSQEEIKSSNKKIDLRNFQPLDTGYPWYPARIINPELTTGEPLLLGDEEIPQPSVDIIKAGNRLNLEGDSQHHLVLFFDQKRTWMWLPSNKIALLGKDNKFDNTKLREGKTNAQKKSISRAFKCALEPLSPD</sequence>
<organism evidence="17">
    <name type="scientific">Oikopleura dioica</name>
    <name type="common">Tunicate</name>
    <dbReference type="NCBI Taxonomy" id="34765"/>
    <lineage>
        <taxon>Eukaryota</taxon>
        <taxon>Metazoa</taxon>
        <taxon>Chordata</taxon>
        <taxon>Tunicata</taxon>
        <taxon>Appendicularia</taxon>
        <taxon>Copelata</taxon>
        <taxon>Oikopleuridae</taxon>
        <taxon>Oikopleura</taxon>
    </lineage>
</organism>
<keyword evidence="6 8" id="KW-0103">Bromodomain</keyword>
<evidence type="ECO:0000256" key="5">
    <source>
        <dbReference type="ARBA" id="ARBA00022833"/>
    </source>
</evidence>
<feature type="compositionally biased region" description="Basic and acidic residues" evidence="11">
    <location>
        <begin position="92"/>
        <end position="103"/>
    </location>
</feature>
<dbReference type="PROSITE" id="PS51805">
    <property type="entry name" value="EPHD"/>
    <property type="match status" value="1"/>
</dbReference>
<feature type="compositionally biased region" description="Acidic residues" evidence="11">
    <location>
        <begin position="848"/>
        <end position="901"/>
    </location>
</feature>
<keyword evidence="3" id="KW-0677">Repeat</keyword>
<dbReference type="SUPFAM" id="SSF57903">
    <property type="entry name" value="FYVE/PHD zinc finger"/>
    <property type="match status" value="1"/>
</dbReference>
<evidence type="ECO:0000256" key="9">
    <source>
        <dbReference type="PROSITE-ProRule" id="PRU00042"/>
    </source>
</evidence>
<dbReference type="FunFam" id="3.30.40.10:FF:000007">
    <property type="entry name" value="Bromodomain containing 1, isoform CRA_b"/>
    <property type="match status" value="1"/>
</dbReference>
<dbReference type="Pfam" id="PF00855">
    <property type="entry name" value="PWWP"/>
    <property type="match status" value="1"/>
</dbReference>
<dbReference type="Pfam" id="PF00439">
    <property type="entry name" value="Bromodomain"/>
    <property type="match status" value="1"/>
</dbReference>
<dbReference type="InterPro" id="IPR036427">
    <property type="entry name" value="Bromodomain-like_sf"/>
</dbReference>
<dbReference type="Proteomes" id="UP000011014">
    <property type="component" value="Unassembled WGS sequence"/>
</dbReference>
<dbReference type="Gene3D" id="1.20.920.10">
    <property type="entry name" value="Bromodomain-like"/>
    <property type="match status" value="1"/>
</dbReference>
<dbReference type="PANTHER" id="PTHR13793:SF107">
    <property type="entry name" value="BROMODOMAIN-CONTAINING PROTEIN HOMOLOG"/>
    <property type="match status" value="1"/>
</dbReference>
<dbReference type="PROSITE" id="PS50157">
    <property type="entry name" value="ZINC_FINGER_C2H2_2"/>
    <property type="match status" value="1"/>
</dbReference>
<feature type="compositionally biased region" description="Basic and acidic residues" evidence="11">
    <location>
        <begin position="913"/>
        <end position="928"/>
    </location>
</feature>
<protein>
    <submittedName>
        <fullName evidence="17">Uncharacterized protein</fullName>
    </submittedName>
</protein>
<feature type="domain" description="PHD-type" evidence="13">
    <location>
        <begin position="315"/>
        <end position="365"/>
    </location>
</feature>
<gene>
    <name evidence="17" type="ORF">GSOID_T00025509001</name>
</gene>
<accession>E4Y7J6</accession>
<dbReference type="InterPro" id="IPR011011">
    <property type="entry name" value="Znf_FYVE_PHD"/>
</dbReference>
<dbReference type="CDD" id="cd15572">
    <property type="entry name" value="PHD_BRPF"/>
    <property type="match status" value="1"/>
</dbReference>
<dbReference type="InterPro" id="IPR000313">
    <property type="entry name" value="PWWP_dom"/>
</dbReference>
<dbReference type="Pfam" id="PF10513">
    <property type="entry name" value="EPL1"/>
    <property type="match status" value="1"/>
</dbReference>
<proteinExistence type="predicted"/>
<feature type="compositionally biased region" description="Polar residues" evidence="11">
    <location>
        <begin position="104"/>
        <end position="118"/>
    </location>
</feature>
<dbReference type="GO" id="GO:0006357">
    <property type="term" value="P:regulation of transcription by RNA polymerase II"/>
    <property type="evidence" value="ECO:0007669"/>
    <property type="project" value="TreeGrafter"/>
</dbReference>
<dbReference type="SMART" id="SM00249">
    <property type="entry name" value="PHD"/>
    <property type="match status" value="2"/>
</dbReference>
<dbReference type="PROSITE" id="PS00028">
    <property type="entry name" value="ZINC_FINGER_C2H2_1"/>
    <property type="match status" value="1"/>
</dbReference>
<feature type="compositionally biased region" description="Basic and acidic residues" evidence="11">
    <location>
        <begin position="492"/>
        <end position="505"/>
    </location>
</feature>
<keyword evidence="2" id="KW-0479">Metal-binding</keyword>
<dbReference type="PANTHER" id="PTHR13793">
    <property type="entry name" value="PHD FINGER PROTEINS"/>
    <property type="match status" value="1"/>
</dbReference>
<evidence type="ECO:0000256" key="7">
    <source>
        <dbReference type="ARBA" id="ARBA00023242"/>
    </source>
</evidence>
<feature type="domain" description="Bromo" evidence="12">
    <location>
        <begin position="667"/>
        <end position="737"/>
    </location>
</feature>
<dbReference type="InterPro" id="IPR019786">
    <property type="entry name" value="Zinc_finger_PHD-type_CS"/>
</dbReference>
<keyword evidence="7" id="KW-0539">Nucleus</keyword>
<feature type="domain" description="PHD-type" evidence="16">
    <location>
        <begin position="369"/>
        <end position="489"/>
    </location>
</feature>
<evidence type="ECO:0000259" key="13">
    <source>
        <dbReference type="PROSITE" id="PS50016"/>
    </source>
</evidence>
<dbReference type="PROSITE" id="PS50016">
    <property type="entry name" value="ZF_PHD_2"/>
    <property type="match status" value="1"/>
</dbReference>
<keyword evidence="10" id="KW-0175">Coiled coil</keyword>
<dbReference type="SMART" id="SM00297">
    <property type="entry name" value="BROMO"/>
    <property type="match status" value="1"/>
</dbReference>
<evidence type="ECO:0000256" key="4">
    <source>
        <dbReference type="ARBA" id="ARBA00022771"/>
    </source>
</evidence>
<evidence type="ECO:0000256" key="10">
    <source>
        <dbReference type="SAM" id="Coils"/>
    </source>
</evidence>
<evidence type="ECO:0000256" key="6">
    <source>
        <dbReference type="ARBA" id="ARBA00023117"/>
    </source>
</evidence>
<dbReference type="PROSITE" id="PS50812">
    <property type="entry name" value="PWWP"/>
    <property type="match status" value="1"/>
</dbReference>
<keyword evidence="5" id="KW-0862">Zinc</keyword>
<name>E4Y7J6_OIKDI</name>
<dbReference type="InterPro" id="IPR001965">
    <property type="entry name" value="Znf_PHD"/>
</dbReference>
<feature type="compositionally biased region" description="Basic residues" evidence="11">
    <location>
        <begin position="124"/>
        <end position="141"/>
    </location>
</feature>
<evidence type="ECO:0000256" key="8">
    <source>
        <dbReference type="PROSITE-ProRule" id="PRU00035"/>
    </source>
</evidence>
<evidence type="ECO:0000256" key="3">
    <source>
        <dbReference type="ARBA" id="ARBA00022737"/>
    </source>
</evidence>
<feature type="coiled-coil region" evidence="10">
    <location>
        <begin position="589"/>
        <end position="623"/>
    </location>
</feature>
<feature type="domain" description="PWWP" evidence="15">
    <location>
        <begin position="979"/>
        <end position="1053"/>
    </location>
</feature>
<evidence type="ECO:0000259" key="15">
    <source>
        <dbReference type="PROSITE" id="PS50812"/>
    </source>
</evidence>
<dbReference type="InterPro" id="IPR050701">
    <property type="entry name" value="Histone_Mod_Regulator"/>
</dbReference>
<dbReference type="SUPFAM" id="SSF47370">
    <property type="entry name" value="Bromodomain"/>
    <property type="match status" value="1"/>
</dbReference>
<dbReference type="SMART" id="SM00293">
    <property type="entry name" value="PWWP"/>
    <property type="match status" value="1"/>
</dbReference>
<dbReference type="Pfam" id="PF13831">
    <property type="entry name" value="PHD_2"/>
    <property type="match status" value="1"/>
</dbReference>
<dbReference type="InterPro" id="IPR013087">
    <property type="entry name" value="Znf_C2H2_type"/>
</dbReference>
<feature type="region of interest" description="Disordered" evidence="11">
    <location>
        <begin position="830"/>
        <end position="928"/>
    </location>
</feature>
<reference evidence="17" key="1">
    <citation type="journal article" date="2010" name="Science">
        <title>Plasticity of animal genome architecture unmasked by rapid evolution of a pelagic tunicate.</title>
        <authorList>
            <person name="Denoeud F."/>
            <person name="Henriet S."/>
            <person name="Mungpakdee S."/>
            <person name="Aury J.M."/>
            <person name="Da Silva C."/>
            <person name="Brinkmann H."/>
            <person name="Mikhaleva J."/>
            <person name="Olsen L.C."/>
            <person name="Jubin C."/>
            <person name="Canestro C."/>
            <person name="Bouquet J.M."/>
            <person name="Danks G."/>
            <person name="Poulain J."/>
            <person name="Campsteijn C."/>
            <person name="Adamski M."/>
            <person name="Cross I."/>
            <person name="Yadetie F."/>
            <person name="Muffato M."/>
            <person name="Louis A."/>
            <person name="Butcher S."/>
            <person name="Tsagkogeorga G."/>
            <person name="Konrad A."/>
            <person name="Singh S."/>
            <person name="Jensen M.F."/>
            <person name="Cong E.H."/>
            <person name="Eikeseth-Otteraa H."/>
            <person name="Noel B."/>
            <person name="Anthouard V."/>
            <person name="Porcel B.M."/>
            <person name="Kachouri-Lafond R."/>
            <person name="Nishino A."/>
            <person name="Ugolini M."/>
            <person name="Chourrout P."/>
            <person name="Nishida H."/>
            <person name="Aasland R."/>
            <person name="Huzurbazar S."/>
            <person name="Westhof E."/>
            <person name="Delsuc F."/>
            <person name="Lehrach H."/>
            <person name="Reinhardt R."/>
            <person name="Weissenbach J."/>
            <person name="Roy S.W."/>
            <person name="Artiguenave F."/>
            <person name="Postlethwait J.H."/>
            <person name="Manak J.R."/>
            <person name="Thompson E.M."/>
            <person name="Jaillon O."/>
            <person name="Du Pasquier L."/>
            <person name="Boudinot P."/>
            <person name="Liberles D.A."/>
            <person name="Volff J.N."/>
            <person name="Philippe H."/>
            <person name="Lenhard B."/>
            <person name="Roest Crollius H."/>
            <person name="Wincker P."/>
            <person name="Chourrout D."/>
        </authorList>
    </citation>
    <scope>NUCLEOTIDE SEQUENCE [LARGE SCALE GENOMIC DNA]</scope>
</reference>
<dbReference type="GO" id="GO:0008270">
    <property type="term" value="F:zinc ion binding"/>
    <property type="evidence" value="ECO:0007669"/>
    <property type="project" value="UniProtKB-KW"/>
</dbReference>
<dbReference type="InterPro" id="IPR019542">
    <property type="entry name" value="Enhancer_polycomb-like_N"/>
</dbReference>